<protein>
    <submittedName>
        <fullName evidence="4">FAD-binding protein</fullName>
    </submittedName>
</protein>
<keyword evidence="1" id="KW-0285">Flavoprotein</keyword>
<reference evidence="4 5" key="1">
    <citation type="submission" date="2014-08" db="EMBL/GenBank/DDBJ databases">
        <authorList>
            <person name="Kuleshov K."/>
            <person name="Dedkov V."/>
            <person name="Markelov M."/>
            <person name="Pimkina E."/>
        </authorList>
    </citation>
    <scope>NUCLEOTIDE SEQUENCE [LARGE SCALE GENOMIC DNA]</scope>
    <source>
        <strain evidence="5">TOA</strain>
    </source>
</reference>
<dbReference type="InterPro" id="IPR023753">
    <property type="entry name" value="FAD/NAD-binding_dom"/>
</dbReference>
<keyword evidence="2" id="KW-0560">Oxidoreductase</keyword>
<evidence type="ECO:0000313" key="5">
    <source>
        <dbReference type="Proteomes" id="UP000029712"/>
    </source>
</evidence>
<dbReference type="InterPro" id="IPR050097">
    <property type="entry name" value="Ferredoxin-NADP_redctase_2"/>
</dbReference>
<dbReference type="RefSeq" id="WP_036439319.1">
    <property type="nucleotide sequence ID" value="NZ_CP033021.1"/>
</dbReference>
<evidence type="ECO:0000256" key="1">
    <source>
        <dbReference type="ARBA" id="ARBA00022630"/>
    </source>
</evidence>
<feature type="domain" description="FAD/NAD(P)-binding" evidence="3">
    <location>
        <begin position="7"/>
        <end position="295"/>
    </location>
</feature>
<dbReference type="PRINTS" id="PR00469">
    <property type="entry name" value="PNDRDTASEII"/>
</dbReference>
<evidence type="ECO:0000256" key="2">
    <source>
        <dbReference type="ARBA" id="ARBA00023002"/>
    </source>
</evidence>
<dbReference type="GO" id="GO:0016491">
    <property type="term" value="F:oxidoreductase activity"/>
    <property type="evidence" value="ECO:0007669"/>
    <property type="project" value="UniProtKB-KW"/>
</dbReference>
<dbReference type="PANTHER" id="PTHR48105">
    <property type="entry name" value="THIOREDOXIN REDUCTASE 1-RELATED-RELATED"/>
    <property type="match status" value="1"/>
</dbReference>
<dbReference type="Pfam" id="PF07992">
    <property type="entry name" value="Pyr_redox_2"/>
    <property type="match status" value="1"/>
</dbReference>
<sequence length="311" mass="33869">MENNNLYDVLIIGAGPAGLTAAIYLARNDINVAFIEGGVPGGKVSAQSKIENYPGFSFISGFELSKAMLKQARDNGSKFIYGNVKEINSISDIEKEVILENGMSIKSKAIIIATGMKEIIPLDVKGIEEYRGKGVSYCVICDGPLYKNKPCAIIGGGNSAFEESSYLASIASEVHIFVRDGIIAEKKLVDEAMSKSNIYIHENSTIKEILGNEKVEEIIANVNGKETKMNISCIFPYVGFKPNTAFIKGKYDEILNSRGFIEVNENMETKIPNIFAIGDVIVKDVRQITTATADGTIAARAISNKIDKLYK</sequence>
<dbReference type="InterPro" id="IPR036188">
    <property type="entry name" value="FAD/NAD-bd_sf"/>
</dbReference>
<name>A0A454C9X5_METHO</name>
<dbReference type="AlphaFoldDB" id="A0A454C9X5"/>
<evidence type="ECO:0000259" key="3">
    <source>
        <dbReference type="Pfam" id="PF07992"/>
    </source>
</evidence>
<dbReference type="Gene3D" id="3.50.50.60">
    <property type="entry name" value="FAD/NAD(P)-binding domain"/>
    <property type="match status" value="2"/>
</dbReference>
<reference evidence="4 5" key="2">
    <citation type="submission" date="2018-10" db="EMBL/GenBank/DDBJ databases">
        <title>Detection and isolation of Mycoplasma hominis as a predominant microorganism from pelvic cavity of patient with salpingitis and tubo-ovarian abscess.</title>
        <authorList>
            <person name="Guschin A.E."/>
            <person name="Khayrullina G.A."/>
            <person name="Rakovskaya I.V."/>
            <person name="Shelenkov A.A."/>
            <person name="Shagin D.A."/>
        </authorList>
    </citation>
    <scope>NUCLEOTIDE SEQUENCE [LARGE SCALE GENOMIC DNA]</scope>
    <source>
        <strain evidence="5">TOA</strain>
    </source>
</reference>
<dbReference type="EMBL" id="CP033021">
    <property type="protein sequence ID" value="AYN65488.1"/>
    <property type="molecule type" value="Genomic_DNA"/>
</dbReference>
<dbReference type="Proteomes" id="UP000029712">
    <property type="component" value="Chromosome"/>
</dbReference>
<dbReference type="SUPFAM" id="SSF51905">
    <property type="entry name" value="FAD/NAD(P)-binding domain"/>
    <property type="match status" value="1"/>
</dbReference>
<proteinExistence type="predicted"/>
<dbReference type="PRINTS" id="PR00368">
    <property type="entry name" value="FADPNR"/>
</dbReference>
<organism evidence="4 5">
    <name type="scientific">Metamycoplasma hominis</name>
    <name type="common">Mycoplasma hominis</name>
    <dbReference type="NCBI Taxonomy" id="2098"/>
    <lineage>
        <taxon>Bacteria</taxon>
        <taxon>Bacillati</taxon>
        <taxon>Mycoplasmatota</taxon>
        <taxon>Mycoplasmoidales</taxon>
        <taxon>Metamycoplasmataceae</taxon>
        <taxon>Metamycoplasma</taxon>
    </lineage>
</organism>
<evidence type="ECO:0000313" key="4">
    <source>
        <dbReference type="EMBL" id="AYN65488.1"/>
    </source>
</evidence>
<dbReference type="OrthoDB" id="9806179at2"/>
<gene>
    <name evidence="4" type="ORF">KN71_002175</name>
</gene>
<accession>A0A454C9X5</accession>